<sequence>MLDTEKNLLFLHYRAYYFSMTEPLPHWYLLGAGNMGTLAAWYLTRAGHTVSVVTNSPRLPLQKQLIFANQRMSLTLPCVSPAELPPAIKHVLVASKTPYTDSALQRVKGHLNNETQVLRFQNGVGALDGRLPSGSVMLEAITTSAVKGQSPQHTIVAENVTWIGGTAQPPEWFEGLQIHWPNLHWEADIRLVQWRKLVANAVINPLTAFYDIPNGALMNDPALLDQARTLCSEADALLAILDSQWPGDSFTAVLEVIRDTADNTSSMRADYQRGATTEIEAINGWLLCQAKNQGMDLPSHRRLVEALTSTP</sequence>
<dbReference type="InterPro" id="IPR013332">
    <property type="entry name" value="KPR_N"/>
</dbReference>
<keyword evidence="14" id="KW-1185">Reference proteome</keyword>
<evidence type="ECO:0000259" key="11">
    <source>
        <dbReference type="Pfam" id="PF02558"/>
    </source>
</evidence>
<dbReference type="InterPro" id="IPR008927">
    <property type="entry name" value="6-PGluconate_DH-like_C_sf"/>
</dbReference>
<gene>
    <name evidence="13" type="ordered locus">ABO_0629</name>
</gene>
<dbReference type="PANTHER" id="PTHR43765">
    <property type="entry name" value="2-DEHYDROPANTOATE 2-REDUCTASE-RELATED"/>
    <property type="match status" value="1"/>
</dbReference>
<dbReference type="InterPro" id="IPR036291">
    <property type="entry name" value="NAD(P)-bd_dom_sf"/>
</dbReference>
<evidence type="ECO:0000256" key="10">
    <source>
        <dbReference type="RuleBase" id="RU362068"/>
    </source>
</evidence>
<feature type="domain" description="Ketopantoate reductase N-terminal" evidence="11">
    <location>
        <begin position="28"/>
        <end position="163"/>
    </location>
</feature>
<protein>
    <recommendedName>
        <fullName evidence="4 10">2-dehydropantoate 2-reductase</fullName>
        <ecNumber evidence="3 10">1.1.1.169</ecNumber>
    </recommendedName>
    <alternativeName>
        <fullName evidence="8 10">Ketopantoate reductase</fullName>
    </alternativeName>
</protein>
<evidence type="ECO:0000256" key="7">
    <source>
        <dbReference type="ARBA" id="ARBA00023002"/>
    </source>
</evidence>
<dbReference type="UniPathway" id="UPA00028">
    <property type="reaction ID" value="UER00004"/>
</dbReference>
<dbReference type="Pfam" id="PF08546">
    <property type="entry name" value="ApbA_C"/>
    <property type="match status" value="1"/>
</dbReference>
<proteinExistence type="inferred from homology"/>
<evidence type="ECO:0000256" key="1">
    <source>
        <dbReference type="ARBA" id="ARBA00004994"/>
    </source>
</evidence>
<comment type="catalytic activity">
    <reaction evidence="9 10">
        <text>(R)-pantoate + NADP(+) = 2-dehydropantoate + NADPH + H(+)</text>
        <dbReference type="Rhea" id="RHEA:16233"/>
        <dbReference type="ChEBI" id="CHEBI:11561"/>
        <dbReference type="ChEBI" id="CHEBI:15378"/>
        <dbReference type="ChEBI" id="CHEBI:15980"/>
        <dbReference type="ChEBI" id="CHEBI:57783"/>
        <dbReference type="ChEBI" id="CHEBI:58349"/>
        <dbReference type="EC" id="1.1.1.169"/>
    </reaction>
</comment>
<dbReference type="AlphaFoldDB" id="Q0VRX1"/>
<dbReference type="GO" id="GO:0008677">
    <property type="term" value="F:2-dehydropantoate 2-reductase activity"/>
    <property type="evidence" value="ECO:0007669"/>
    <property type="project" value="UniProtKB-EC"/>
</dbReference>
<organism evidence="13 14">
    <name type="scientific">Alcanivorax borkumensis (strain ATCC 700651 / DSM 11573 / NCIMB 13689 / SK2)</name>
    <dbReference type="NCBI Taxonomy" id="393595"/>
    <lineage>
        <taxon>Bacteria</taxon>
        <taxon>Pseudomonadati</taxon>
        <taxon>Pseudomonadota</taxon>
        <taxon>Gammaproteobacteria</taxon>
        <taxon>Oceanospirillales</taxon>
        <taxon>Alcanivoracaceae</taxon>
        <taxon>Alcanivorax</taxon>
    </lineage>
</organism>
<dbReference type="SUPFAM" id="SSF48179">
    <property type="entry name" value="6-phosphogluconate dehydrogenase C-terminal domain-like"/>
    <property type="match status" value="1"/>
</dbReference>
<dbReference type="NCBIfam" id="TIGR00745">
    <property type="entry name" value="apbA_panE"/>
    <property type="match status" value="1"/>
</dbReference>
<accession>Q0VRX1</accession>
<dbReference type="PANTHER" id="PTHR43765:SF2">
    <property type="entry name" value="2-DEHYDROPANTOATE 2-REDUCTASE"/>
    <property type="match status" value="1"/>
</dbReference>
<dbReference type="HOGENOM" id="CLU_031468_0_1_6"/>
<dbReference type="eggNOG" id="COG1893">
    <property type="taxonomic scope" value="Bacteria"/>
</dbReference>
<dbReference type="InterPro" id="IPR013328">
    <property type="entry name" value="6PGD_dom2"/>
</dbReference>
<dbReference type="GO" id="GO:0015940">
    <property type="term" value="P:pantothenate biosynthetic process"/>
    <property type="evidence" value="ECO:0007669"/>
    <property type="project" value="UniProtKB-UniPathway"/>
</dbReference>
<reference evidence="13 14" key="1">
    <citation type="journal article" date="2006" name="Nat. Biotechnol.">
        <title>Genome sequence of the ubiquitous hydrocarbon-degrading marine bacterium Alcanivorax borkumensis.</title>
        <authorList>
            <person name="Schneiker S."/>
            <person name="Martins dos Santos V.A.P."/>
            <person name="Bartels D."/>
            <person name="Bekel T."/>
            <person name="Brecht M."/>
            <person name="Buhrmester J."/>
            <person name="Chernikova T.N."/>
            <person name="Denaro R."/>
            <person name="Ferrer M."/>
            <person name="Gertler C."/>
            <person name="Goesmann A."/>
            <person name="Golyshina O.V."/>
            <person name="Kaminski F."/>
            <person name="Khachane A.N."/>
            <person name="Lang S."/>
            <person name="Linke B."/>
            <person name="McHardy A.C."/>
            <person name="Meyer F."/>
            <person name="Nechitaylo T."/>
            <person name="Puehler A."/>
            <person name="Regenhardt D."/>
            <person name="Rupp O."/>
            <person name="Sabirova J.S."/>
            <person name="Selbitschka W."/>
            <person name="Yakimov M.M."/>
            <person name="Timmis K.N."/>
            <person name="Vorhoelter F.-J."/>
            <person name="Weidner S."/>
            <person name="Kaiser O."/>
            <person name="Golyshin P.N."/>
        </authorList>
    </citation>
    <scope>NUCLEOTIDE SEQUENCE [LARGE SCALE GENOMIC DNA]</scope>
    <source>
        <strain evidence="14">ATCC 700651 / DSM 11573 / NCIMB 13689 / SK2</strain>
    </source>
</reference>
<dbReference type="Proteomes" id="UP000008871">
    <property type="component" value="Chromosome"/>
</dbReference>
<comment type="pathway">
    <text evidence="1 10">Cofactor biosynthesis; (R)-pantothenate biosynthesis; (R)-pantoate from 3-methyl-2-oxobutanoate: step 2/2.</text>
</comment>
<keyword evidence="5 10" id="KW-0566">Pantothenate biosynthesis</keyword>
<feature type="domain" description="Ketopantoate reductase C-terminal" evidence="12">
    <location>
        <begin position="188"/>
        <end position="307"/>
    </location>
</feature>
<dbReference type="InterPro" id="IPR050838">
    <property type="entry name" value="Ketopantoate_reductase"/>
</dbReference>
<name>Q0VRX1_ALCBS</name>
<dbReference type="InterPro" id="IPR013752">
    <property type="entry name" value="KPA_reductase"/>
</dbReference>
<keyword evidence="6 10" id="KW-0521">NADP</keyword>
<evidence type="ECO:0000256" key="2">
    <source>
        <dbReference type="ARBA" id="ARBA00007870"/>
    </source>
</evidence>
<evidence type="ECO:0000256" key="9">
    <source>
        <dbReference type="ARBA" id="ARBA00048793"/>
    </source>
</evidence>
<evidence type="ECO:0000259" key="12">
    <source>
        <dbReference type="Pfam" id="PF08546"/>
    </source>
</evidence>
<dbReference type="Gene3D" id="3.40.50.720">
    <property type="entry name" value="NAD(P)-binding Rossmann-like Domain"/>
    <property type="match status" value="1"/>
</dbReference>
<dbReference type="GO" id="GO:0005737">
    <property type="term" value="C:cytoplasm"/>
    <property type="evidence" value="ECO:0007669"/>
    <property type="project" value="TreeGrafter"/>
</dbReference>
<evidence type="ECO:0000313" key="13">
    <source>
        <dbReference type="EMBL" id="CAL16077.1"/>
    </source>
</evidence>
<evidence type="ECO:0000256" key="6">
    <source>
        <dbReference type="ARBA" id="ARBA00022857"/>
    </source>
</evidence>
<evidence type="ECO:0000256" key="8">
    <source>
        <dbReference type="ARBA" id="ARBA00032024"/>
    </source>
</evidence>
<dbReference type="Gene3D" id="1.10.1040.10">
    <property type="entry name" value="N-(1-d-carboxylethyl)-l-norvaline Dehydrogenase, domain 2"/>
    <property type="match status" value="1"/>
</dbReference>
<dbReference type="STRING" id="393595.ABO_0629"/>
<evidence type="ECO:0000313" key="14">
    <source>
        <dbReference type="Proteomes" id="UP000008871"/>
    </source>
</evidence>
<comment type="function">
    <text evidence="10">Catalyzes the NADPH-dependent reduction of ketopantoate into pantoic acid.</text>
</comment>
<dbReference type="InterPro" id="IPR003710">
    <property type="entry name" value="ApbA"/>
</dbReference>
<dbReference type="EMBL" id="AM286690">
    <property type="protein sequence ID" value="CAL16077.1"/>
    <property type="molecule type" value="Genomic_DNA"/>
</dbReference>
<evidence type="ECO:0000256" key="3">
    <source>
        <dbReference type="ARBA" id="ARBA00013014"/>
    </source>
</evidence>
<comment type="similarity">
    <text evidence="2 10">Belongs to the ketopantoate reductase family.</text>
</comment>
<dbReference type="Pfam" id="PF02558">
    <property type="entry name" value="ApbA"/>
    <property type="match status" value="1"/>
</dbReference>
<evidence type="ECO:0000256" key="4">
    <source>
        <dbReference type="ARBA" id="ARBA00019465"/>
    </source>
</evidence>
<dbReference type="GO" id="GO:0050661">
    <property type="term" value="F:NADP binding"/>
    <property type="evidence" value="ECO:0007669"/>
    <property type="project" value="TreeGrafter"/>
</dbReference>
<dbReference type="EC" id="1.1.1.169" evidence="3 10"/>
<keyword evidence="7 10" id="KW-0560">Oxidoreductase</keyword>
<dbReference type="KEGG" id="abo:ABO_0629"/>
<dbReference type="SUPFAM" id="SSF51735">
    <property type="entry name" value="NAD(P)-binding Rossmann-fold domains"/>
    <property type="match status" value="1"/>
</dbReference>
<evidence type="ECO:0000256" key="5">
    <source>
        <dbReference type="ARBA" id="ARBA00022655"/>
    </source>
</evidence>